<gene>
    <name evidence="8" type="ORF">H9966_01315</name>
</gene>
<dbReference type="PROSITE" id="PS50072">
    <property type="entry name" value="CSA_PPIASE_2"/>
    <property type="match status" value="1"/>
</dbReference>
<evidence type="ECO:0000256" key="6">
    <source>
        <dbReference type="SAM" id="SignalP"/>
    </source>
</evidence>
<dbReference type="CDD" id="cd00317">
    <property type="entry name" value="cyclophilin"/>
    <property type="match status" value="1"/>
</dbReference>
<proteinExistence type="inferred from homology"/>
<dbReference type="EMBL" id="DXBE01000014">
    <property type="protein sequence ID" value="HIZ68520.1"/>
    <property type="molecule type" value="Genomic_DNA"/>
</dbReference>
<dbReference type="GO" id="GO:0003755">
    <property type="term" value="F:peptidyl-prolyl cis-trans isomerase activity"/>
    <property type="evidence" value="ECO:0007669"/>
    <property type="project" value="UniProtKB-KW"/>
</dbReference>
<evidence type="ECO:0000256" key="4">
    <source>
        <dbReference type="ARBA" id="ARBA00023110"/>
    </source>
</evidence>
<reference evidence="8" key="1">
    <citation type="journal article" date="2021" name="PeerJ">
        <title>Extensive microbial diversity within the chicken gut microbiome revealed by metagenomics and culture.</title>
        <authorList>
            <person name="Gilroy R."/>
            <person name="Ravi A."/>
            <person name="Getino M."/>
            <person name="Pursley I."/>
            <person name="Horton D.L."/>
            <person name="Alikhan N.F."/>
            <person name="Baker D."/>
            <person name="Gharbi K."/>
            <person name="Hall N."/>
            <person name="Watson M."/>
            <person name="Adriaenssens E.M."/>
            <person name="Foster-Nyarko E."/>
            <person name="Jarju S."/>
            <person name="Secka A."/>
            <person name="Antonio M."/>
            <person name="Oren A."/>
            <person name="Chaudhuri R.R."/>
            <person name="La Ragione R."/>
            <person name="Hildebrand F."/>
            <person name="Pallen M.J."/>
        </authorList>
    </citation>
    <scope>NUCLEOTIDE SEQUENCE</scope>
    <source>
        <strain evidence="8">ChiHecec3B27-8219</strain>
    </source>
</reference>
<dbReference type="PANTHER" id="PTHR45625">
    <property type="entry name" value="PEPTIDYL-PROLYL CIS-TRANS ISOMERASE-RELATED"/>
    <property type="match status" value="1"/>
</dbReference>
<organism evidence="8 9">
    <name type="scientific">Candidatus Prevotella avicola</name>
    <dbReference type="NCBI Taxonomy" id="2838738"/>
    <lineage>
        <taxon>Bacteria</taxon>
        <taxon>Pseudomonadati</taxon>
        <taxon>Bacteroidota</taxon>
        <taxon>Bacteroidia</taxon>
        <taxon>Bacteroidales</taxon>
        <taxon>Prevotellaceae</taxon>
        <taxon>Prevotella</taxon>
    </lineage>
</organism>
<evidence type="ECO:0000259" key="7">
    <source>
        <dbReference type="PROSITE" id="PS50072"/>
    </source>
</evidence>
<evidence type="ECO:0000256" key="2">
    <source>
        <dbReference type="ARBA" id="ARBA00007365"/>
    </source>
</evidence>
<dbReference type="PIRSF" id="PIRSF001467">
    <property type="entry name" value="Peptidylpro_ismrse"/>
    <property type="match status" value="1"/>
</dbReference>
<feature type="chain" id="PRO_5039182766" description="peptidylprolyl isomerase" evidence="6">
    <location>
        <begin position="20"/>
        <end position="228"/>
    </location>
</feature>
<evidence type="ECO:0000313" key="9">
    <source>
        <dbReference type="Proteomes" id="UP000824055"/>
    </source>
</evidence>
<dbReference type="InterPro" id="IPR002130">
    <property type="entry name" value="Cyclophilin-type_PPIase_dom"/>
</dbReference>
<protein>
    <recommendedName>
        <fullName evidence="3">peptidylprolyl isomerase</fullName>
        <ecNumber evidence="3">5.2.1.8</ecNumber>
    </recommendedName>
</protein>
<reference evidence="8" key="2">
    <citation type="submission" date="2021-04" db="EMBL/GenBank/DDBJ databases">
        <authorList>
            <person name="Gilroy R."/>
        </authorList>
    </citation>
    <scope>NUCLEOTIDE SEQUENCE</scope>
    <source>
        <strain evidence="8">ChiHecec3B27-8219</strain>
    </source>
</reference>
<dbReference type="InterPro" id="IPR024936">
    <property type="entry name" value="Cyclophilin-type_PPIase"/>
</dbReference>
<comment type="caution">
    <text evidence="8">The sequence shown here is derived from an EMBL/GenBank/DDBJ whole genome shotgun (WGS) entry which is preliminary data.</text>
</comment>
<evidence type="ECO:0000256" key="3">
    <source>
        <dbReference type="ARBA" id="ARBA00013194"/>
    </source>
</evidence>
<name>A0A9D2FXC3_9BACT</name>
<dbReference type="Pfam" id="PF00160">
    <property type="entry name" value="Pro_isomerase"/>
    <property type="match status" value="1"/>
</dbReference>
<dbReference type="SUPFAM" id="SSF50891">
    <property type="entry name" value="Cyclophilin-like"/>
    <property type="match status" value="1"/>
</dbReference>
<dbReference type="InterPro" id="IPR029000">
    <property type="entry name" value="Cyclophilin-like_dom_sf"/>
</dbReference>
<evidence type="ECO:0000313" key="8">
    <source>
        <dbReference type="EMBL" id="HIZ68520.1"/>
    </source>
</evidence>
<sequence>MRALLLLCAFCLVTSLVPAQETDSLRHVVCLHTTKGDIKLALYNETPLHRDNFLRKVRQGYYDGQLFHRVISGFMIQSGDSLSRHAQPGQKLGESIESQEIPAEIRYPLFFHKRGALAAARRGDDVNPEKSSSEAQFYIVYGRRYDDAMLDKAQAWLDEYTQGKVKLTPAVREVYKRIGGTPSLDGQYTVFGETIEGLDVVKEIQWVDTDDNDRPLEDVRILKAEILQ</sequence>
<feature type="signal peptide" evidence="6">
    <location>
        <begin position="1"/>
        <end position="19"/>
    </location>
</feature>
<dbReference type="Proteomes" id="UP000824055">
    <property type="component" value="Unassembled WGS sequence"/>
</dbReference>
<dbReference type="AlphaFoldDB" id="A0A9D2FXC3"/>
<dbReference type="InterPro" id="IPR044666">
    <property type="entry name" value="Cyclophilin_A-like"/>
</dbReference>
<keyword evidence="4" id="KW-0697">Rotamase</keyword>
<evidence type="ECO:0000256" key="5">
    <source>
        <dbReference type="ARBA" id="ARBA00023235"/>
    </source>
</evidence>
<feature type="domain" description="PPIase cyclophilin-type" evidence="7">
    <location>
        <begin position="25"/>
        <end position="226"/>
    </location>
</feature>
<dbReference type="PANTHER" id="PTHR45625:SF4">
    <property type="entry name" value="PEPTIDYLPROLYL ISOMERASE DOMAIN AND WD REPEAT-CONTAINING PROTEIN 1"/>
    <property type="match status" value="1"/>
</dbReference>
<comment type="similarity">
    <text evidence="2">Belongs to the cyclophilin-type PPIase family.</text>
</comment>
<keyword evidence="6" id="KW-0732">Signal</keyword>
<evidence type="ECO:0000256" key="1">
    <source>
        <dbReference type="ARBA" id="ARBA00002388"/>
    </source>
</evidence>
<comment type="function">
    <text evidence="1">PPIases accelerate the folding of proteins. It catalyzes the cis-trans isomerization of proline imidic peptide bonds in oligopeptides.</text>
</comment>
<accession>A0A9D2FXC3</accession>
<dbReference type="EC" id="5.2.1.8" evidence="3"/>
<keyword evidence="5 8" id="KW-0413">Isomerase</keyword>
<dbReference type="Gene3D" id="2.40.100.10">
    <property type="entry name" value="Cyclophilin-like"/>
    <property type="match status" value="1"/>
</dbReference>